<dbReference type="PANTHER" id="PTHR21041:SF17">
    <property type="entry name" value="E3 UBIQUITIN-PROTEIN LIGASE DCST1"/>
    <property type="match status" value="1"/>
</dbReference>
<dbReference type="Proteomes" id="UP000274756">
    <property type="component" value="Unassembled WGS sequence"/>
</dbReference>
<dbReference type="Proteomes" id="UP000038040">
    <property type="component" value="Unplaced"/>
</dbReference>
<accession>A0A158Q633</accession>
<dbReference type="PANTHER" id="PTHR21041">
    <property type="entry name" value="DENDRITIC CELL-SPECIFIC TRANSMEMBRANE PROTEIN"/>
    <property type="match status" value="1"/>
</dbReference>
<keyword evidence="1" id="KW-0812">Transmembrane</keyword>
<keyword evidence="1" id="KW-1133">Transmembrane helix</keyword>
<evidence type="ECO:0000256" key="1">
    <source>
        <dbReference type="SAM" id="Phobius"/>
    </source>
</evidence>
<evidence type="ECO:0000313" key="3">
    <source>
        <dbReference type="Proteomes" id="UP000038040"/>
    </source>
</evidence>
<gene>
    <name evidence="2" type="ORF">DME_LOCUS10525</name>
</gene>
<keyword evidence="1" id="KW-0472">Membrane</keyword>
<reference evidence="5" key="1">
    <citation type="submission" date="2016-04" db="UniProtKB">
        <authorList>
            <consortium name="WormBaseParasite"/>
        </authorList>
    </citation>
    <scope>IDENTIFICATION</scope>
</reference>
<proteinExistence type="predicted"/>
<reference evidence="2 4" key="2">
    <citation type="submission" date="2018-11" db="EMBL/GenBank/DDBJ databases">
        <authorList>
            <consortium name="Pathogen Informatics"/>
        </authorList>
    </citation>
    <scope>NUCLEOTIDE SEQUENCE [LARGE SCALE GENOMIC DNA]</scope>
</reference>
<dbReference type="EMBL" id="UYYG01001222">
    <property type="protein sequence ID" value="VDN60552.1"/>
    <property type="molecule type" value="Genomic_DNA"/>
</dbReference>
<feature type="transmembrane region" description="Helical" evidence="1">
    <location>
        <begin position="79"/>
        <end position="106"/>
    </location>
</feature>
<dbReference type="InterPro" id="IPR051856">
    <property type="entry name" value="CSR-E3_Ligase_Protein"/>
</dbReference>
<sequence length="222" mass="25118">MLHGLFQGILGEQHREERRKLLRRSKISDILFYSSAYDYRFIRILLNFPIGFAIAYMLYKFAWYRVNFADFDEIFGQVFFWSLILTSAVVFATNPVFRCAVICVLFSALGRNGQGLLSVIIFNHLNEGPIDRIISNLNLSANVIACHLAIKEEMTKQRVIMSTGPAEAFLSEKFGKSSLKGRKVIAMLKALVEPISYDFTVSEEDKALAATIDGAEAIFIIK</sequence>
<evidence type="ECO:0000313" key="5">
    <source>
        <dbReference type="WBParaSite" id="DME_0000897401-mRNA-1"/>
    </source>
</evidence>
<dbReference type="WBParaSite" id="DME_0000897401-mRNA-1">
    <property type="protein sequence ID" value="DME_0000897401-mRNA-1"/>
    <property type="gene ID" value="DME_0000897401"/>
</dbReference>
<feature type="transmembrane region" description="Helical" evidence="1">
    <location>
        <begin position="41"/>
        <end position="59"/>
    </location>
</feature>
<name>A0A158Q633_DRAME</name>
<evidence type="ECO:0000313" key="2">
    <source>
        <dbReference type="EMBL" id="VDN60552.1"/>
    </source>
</evidence>
<evidence type="ECO:0000313" key="4">
    <source>
        <dbReference type="Proteomes" id="UP000274756"/>
    </source>
</evidence>
<dbReference type="STRING" id="318479.A0A158Q633"/>
<dbReference type="OrthoDB" id="5985669at2759"/>
<dbReference type="AlphaFoldDB" id="A0A158Q633"/>
<keyword evidence="4" id="KW-1185">Reference proteome</keyword>
<organism evidence="3 5">
    <name type="scientific">Dracunculus medinensis</name>
    <name type="common">Guinea worm</name>
    <dbReference type="NCBI Taxonomy" id="318479"/>
    <lineage>
        <taxon>Eukaryota</taxon>
        <taxon>Metazoa</taxon>
        <taxon>Ecdysozoa</taxon>
        <taxon>Nematoda</taxon>
        <taxon>Chromadorea</taxon>
        <taxon>Rhabditida</taxon>
        <taxon>Spirurina</taxon>
        <taxon>Dracunculoidea</taxon>
        <taxon>Dracunculidae</taxon>
        <taxon>Dracunculus</taxon>
    </lineage>
</organism>
<protein>
    <submittedName>
        <fullName evidence="5">ABC transmembrane type-1 domain-containing protein</fullName>
    </submittedName>
</protein>